<dbReference type="SUPFAM" id="SSF56801">
    <property type="entry name" value="Acetyl-CoA synthetase-like"/>
    <property type="match status" value="1"/>
</dbReference>
<dbReference type="GO" id="GO:0004467">
    <property type="term" value="F:long-chain fatty acid-CoA ligase activity"/>
    <property type="evidence" value="ECO:0007669"/>
    <property type="project" value="TreeGrafter"/>
</dbReference>
<dbReference type="Pfam" id="PF00501">
    <property type="entry name" value="AMP-binding"/>
    <property type="match status" value="1"/>
</dbReference>
<sequence length="530" mass="57624">MTETVQALLRARFADDTEAVKYRDVQWTWREYLTEAAARAAALIAAADPGRPMHIASLLGNTPEMLAQMAAAGLGGYVLCGLNTTRRGEALAADIRRADCQIIVTDAEHRALLDGLDLGDTRVLDASTPQWNEFVSGAGTFAPYRQAEMMDPFMMIFTSGTSGNPKAVLVSHLMPTFAGRSLTQRFALTEQDTCYVSMPLFHSNAVVAGWAPALVSGAALVPARFSASGFLDEVRRYGVTYMNYVGKPLAYILATPERHDDADNPLRVAFGNEANEKDIDEFARRFGVQVEDGFGSTENAVIVIREPGTPPGSIGKGVDGVAVYHSDTVTECATACFDEHGALANPAEAIGELVNTMGSGFFTGYYNDPDANAERMRHGMYWSGDLAYRDAAGWIYLAGRTADWMRVDGENLAAAPIERILLRHNAVNRVAVYAIPDERVGDQVMASVVLHPGRSFDPDSFEAFLDSQPDLSPKARPRYVRIAADLPSTATHKVLKRQLIAQGTTIGAGETLWERPERATSYRIAARETS</sequence>
<evidence type="ECO:0000313" key="8">
    <source>
        <dbReference type="Proteomes" id="UP000192284"/>
    </source>
</evidence>
<comment type="similarity">
    <text evidence="1">Belongs to the ATP-dependent AMP-binding enzyme family.</text>
</comment>
<feature type="domain" description="AMP-binding enzyme C-terminal" evidence="6">
    <location>
        <begin position="417"/>
        <end position="493"/>
    </location>
</feature>
<dbReference type="GO" id="GO:0044539">
    <property type="term" value="P:long-chain fatty acid import into cell"/>
    <property type="evidence" value="ECO:0007669"/>
    <property type="project" value="TreeGrafter"/>
</dbReference>
<dbReference type="Gene3D" id="3.30.300.30">
    <property type="match status" value="1"/>
</dbReference>
<dbReference type="NCBIfam" id="NF009927">
    <property type="entry name" value="PRK13388.1"/>
    <property type="match status" value="1"/>
</dbReference>
<keyword evidence="3" id="KW-0547">Nucleotide-binding</keyword>
<dbReference type="PANTHER" id="PTHR43107">
    <property type="entry name" value="LONG-CHAIN FATTY ACID TRANSPORT PROTEIN"/>
    <property type="match status" value="1"/>
</dbReference>
<keyword evidence="8" id="KW-1185">Reference proteome</keyword>
<dbReference type="PROSITE" id="PS00455">
    <property type="entry name" value="AMP_BINDING"/>
    <property type="match status" value="1"/>
</dbReference>
<dbReference type="GO" id="GO:0005324">
    <property type="term" value="F:long-chain fatty acid transmembrane transporter activity"/>
    <property type="evidence" value="ECO:0007669"/>
    <property type="project" value="TreeGrafter"/>
</dbReference>
<name>A0A1X0A7B3_MYCAN</name>
<dbReference type="EMBL" id="MVHE01000002">
    <property type="protein sequence ID" value="ORA25785.1"/>
    <property type="molecule type" value="Genomic_DNA"/>
</dbReference>
<dbReference type="PANTHER" id="PTHR43107:SF15">
    <property type="entry name" value="FATTY ACID TRANSPORT PROTEIN 3, ISOFORM A"/>
    <property type="match status" value="1"/>
</dbReference>
<dbReference type="InterPro" id="IPR000873">
    <property type="entry name" value="AMP-dep_synth/lig_dom"/>
</dbReference>
<dbReference type="InterPro" id="IPR045851">
    <property type="entry name" value="AMP-bd_C_sf"/>
</dbReference>
<reference evidence="7 8" key="1">
    <citation type="submission" date="2017-02" db="EMBL/GenBank/DDBJ databases">
        <title>The new phylogeny of genus Mycobacterium.</title>
        <authorList>
            <person name="Tortoli E."/>
            <person name="Trovato A."/>
            <person name="Cirillo D.M."/>
        </authorList>
    </citation>
    <scope>NUCLEOTIDE SEQUENCE [LARGE SCALE GENOMIC DNA]</scope>
    <source>
        <strain evidence="7 8">DSM 45057</strain>
    </source>
</reference>
<dbReference type="InterPro" id="IPR025110">
    <property type="entry name" value="AMP-bd_C"/>
</dbReference>
<dbReference type="InterPro" id="IPR020845">
    <property type="entry name" value="AMP-binding_CS"/>
</dbReference>
<dbReference type="Gene3D" id="3.40.50.12780">
    <property type="entry name" value="N-terminal domain of ligase-like"/>
    <property type="match status" value="1"/>
</dbReference>
<organism evidence="7 8">
    <name type="scientific">Mycobacterium angelicum</name>
    <dbReference type="NCBI Taxonomy" id="470074"/>
    <lineage>
        <taxon>Bacteria</taxon>
        <taxon>Bacillati</taxon>
        <taxon>Actinomycetota</taxon>
        <taxon>Actinomycetes</taxon>
        <taxon>Mycobacteriales</taxon>
        <taxon>Mycobacteriaceae</taxon>
        <taxon>Mycobacterium</taxon>
    </lineage>
</organism>
<dbReference type="InterPro" id="IPR042099">
    <property type="entry name" value="ANL_N_sf"/>
</dbReference>
<dbReference type="RefSeq" id="WP_083111274.1">
    <property type="nucleotide sequence ID" value="NZ_JACKTS010000014.1"/>
</dbReference>
<evidence type="ECO:0000256" key="3">
    <source>
        <dbReference type="ARBA" id="ARBA00022741"/>
    </source>
</evidence>
<evidence type="ECO:0000256" key="4">
    <source>
        <dbReference type="ARBA" id="ARBA00022840"/>
    </source>
</evidence>
<protein>
    <submittedName>
        <fullName evidence="7">Acyl-CoA synthetase</fullName>
    </submittedName>
</protein>
<evidence type="ECO:0000256" key="2">
    <source>
        <dbReference type="ARBA" id="ARBA00022598"/>
    </source>
</evidence>
<feature type="domain" description="AMP-dependent synthetase/ligase" evidence="5">
    <location>
        <begin position="13"/>
        <end position="366"/>
    </location>
</feature>
<dbReference type="GO" id="GO:0005524">
    <property type="term" value="F:ATP binding"/>
    <property type="evidence" value="ECO:0007669"/>
    <property type="project" value="UniProtKB-KW"/>
</dbReference>
<evidence type="ECO:0000259" key="5">
    <source>
        <dbReference type="Pfam" id="PF00501"/>
    </source>
</evidence>
<dbReference type="AlphaFoldDB" id="A0A1X0A7B3"/>
<gene>
    <name evidence="7" type="ORF">BST12_01700</name>
</gene>
<dbReference type="FunFam" id="3.40.50.12780:FF:000042">
    <property type="entry name" value="Possible fatty-acid-CoA ligase fadD1"/>
    <property type="match status" value="1"/>
</dbReference>
<dbReference type="Pfam" id="PF13193">
    <property type="entry name" value="AMP-binding_C"/>
    <property type="match status" value="1"/>
</dbReference>
<comment type="caution">
    <text evidence="7">The sequence shown here is derived from an EMBL/GenBank/DDBJ whole genome shotgun (WGS) entry which is preliminary data.</text>
</comment>
<dbReference type="OrthoDB" id="9803968at2"/>
<evidence type="ECO:0000313" key="7">
    <source>
        <dbReference type="EMBL" id="ORA25785.1"/>
    </source>
</evidence>
<accession>A0A1X0A7B3</accession>
<dbReference type="GO" id="GO:0005886">
    <property type="term" value="C:plasma membrane"/>
    <property type="evidence" value="ECO:0007669"/>
    <property type="project" value="TreeGrafter"/>
</dbReference>
<evidence type="ECO:0000256" key="1">
    <source>
        <dbReference type="ARBA" id="ARBA00006432"/>
    </source>
</evidence>
<keyword evidence="2" id="KW-0436">Ligase</keyword>
<proteinExistence type="inferred from homology"/>
<dbReference type="Proteomes" id="UP000192284">
    <property type="component" value="Unassembled WGS sequence"/>
</dbReference>
<evidence type="ECO:0000259" key="6">
    <source>
        <dbReference type="Pfam" id="PF13193"/>
    </source>
</evidence>
<keyword evidence="4" id="KW-0067">ATP-binding</keyword>